<accession>A0A378VMV0</accession>
<dbReference type="PIRSF" id="PIRSF028561">
    <property type="entry name" value="Ac_Trasf"/>
    <property type="match status" value="1"/>
</dbReference>
<keyword evidence="3" id="KW-0997">Cell inner membrane</keyword>
<evidence type="ECO:0000313" key="8">
    <source>
        <dbReference type="Proteomes" id="UP000254193"/>
    </source>
</evidence>
<dbReference type="EMBL" id="UGRO01000002">
    <property type="protein sequence ID" value="SUA17572.1"/>
    <property type="molecule type" value="Genomic_DNA"/>
</dbReference>
<evidence type="ECO:0000256" key="4">
    <source>
        <dbReference type="ARBA" id="ARBA00022679"/>
    </source>
</evidence>
<dbReference type="Proteomes" id="UP000254193">
    <property type="component" value="Unassembled WGS sequence"/>
</dbReference>
<name>A0A378VMV0_NEILA</name>
<protein>
    <submittedName>
        <fullName evidence="7">Lipid A biosynthesis acyltransferase</fullName>
    </submittedName>
</protein>
<evidence type="ECO:0000256" key="3">
    <source>
        <dbReference type="ARBA" id="ARBA00022519"/>
    </source>
</evidence>
<dbReference type="PANTHER" id="PTHR30606">
    <property type="entry name" value="LIPID A BIOSYNTHESIS LAUROYL ACYLTRANSFERASE"/>
    <property type="match status" value="1"/>
</dbReference>
<dbReference type="PANTHER" id="PTHR30606:SF10">
    <property type="entry name" value="PHOSPHATIDYLINOSITOL MANNOSIDE ACYLTRANSFERASE"/>
    <property type="match status" value="1"/>
</dbReference>
<evidence type="ECO:0000256" key="5">
    <source>
        <dbReference type="ARBA" id="ARBA00023136"/>
    </source>
</evidence>
<gene>
    <name evidence="7" type="ORF">NCTC10616_01253</name>
</gene>
<dbReference type="GO" id="GO:0005886">
    <property type="term" value="C:plasma membrane"/>
    <property type="evidence" value="ECO:0007669"/>
    <property type="project" value="UniProtKB-SubCell"/>
</dbReference>
<keyword evidence="2" id="KW-1003">Cell membrane</keyword>
<dbReference type="Pfam" id="PF03279">
    <property type="entry name" value="Lip_A_acyltrans"/>
    <property type="match status" value="1"/>
</dbReference>
<keyword evidence="4 7" id="KW-0808">Transferase</keyword>
<proteinExistence type="predicted"/>
<keyword evidence="6 7" id="KW-0012">Acyltransferase</keyword>
<reference evidence="7 8" key="1">
    <citation type="submission" date="2018-06" db="EMBL/GenBank/DDBJ databases">
        <authorList>
            <consortium name="Pathogen Informatics"/>
            <person name="Doyle S."/>
        </authorList>
    </citation>
    <scope>NUCLEOTIDE SEQUENCE [LARGE SCALE GENOMIC DNA]</scope>
    <source>
        <strain evidence="7 8">NCTC10616</strain>
    </source>
</reference>
<evidence type="ECO:0000313" key="7">
    <source>
        <dbReference type="EMBL" id="SUA17572.1"/>
    </source>
</evidence>
<evidence type="ECO:0000256" key="2">
    <source>
        <dbReference type="ARBA" id="ARBA00022475"/>
    </source>
</evidence>
<dbReference type="CDD" id="cd07984">
    <property type="entry name" value="LPLAT_LABLAT-like"/>
    <property type="match status" value="1"/>
</dbReference>
<keyword evidence="8" id="KW-1185">Reference proteome</keyword>
<evidence type="ECO:0000256" key="1">
    <source>
        <dbReference type="ARBA" id="ARBA00004533"/>
    </source>
</evidence>
<dbReference type="GO" id="GO:0009247">
    <property type="term" value="P:glycolipid biosynthetic process"/>
    <property type="evidence" value="ECO:0007669"/>
    <property type="project" value="UniProtKB-ARBA"/>
</dbReference>
<dbReference type="AlphaFoldDB" id="A0A378VMV0"/>
<dbReference type="InterPro" id="IPR004960">
    <property type="entry name" value="LipA_acyltrans"/>
</dbReference>
<dbReference type="GO" id="GO:0016746">
    <property type="term" value="F:acyltransferase activity"/>
    <property type="evidence" value="ECO:0007669"/>
    <property type="project" value="UniProtKB-KW"/>
</dbReference>
<evidence type="ECO:0000256" key="6">
    <source>
        <dbReference type="ARBA" id="ARBA00023315"/>
    </source>
</evidence>
<comment type="subcellular location">
    <subcellularLocation>
        <location evidence="1">Cell inner membrane</location>
    </subcellularLocation>
</comment>
<dbReference type="RefSeq" id="WP_013448576.1">
    <property type="nucleotide sequence ID" value="NZ_QQCO01000012.1"/>
</dbReference>
<keyword evidence="5" id="KW-0472">Membrane</keyword>
<sequence length="310" mass="36439">MNGASRHWAEQNERGNRLFLKLTAVIVRYLPPFLMKPCIWFVVLYFYLTAPRARKNLHTYQNRLRHTFPDAMPSENRIFAQFLAFGEAVCDRFAVWQRKIRYEDLIIEDPDNLTAAMYQNGRGQVFACSHLGNTEICRALVSHHRNFKLNVLVHSRHAQMFNEALQQAGADKIQLIQVSDLDASLMMTLNRRIEAGEWLAIAADRIPVRGEKTVTVDFLQHRTEIPQGAWILASLLKTKVNALFCIKQDGRYRLKLRPMTDTSDWTRSERTQKIQESAQHFARILEEECRLNPLQWFNFYDFWHTEHHPR</sequence>
<organism evidence="7 8">
    <name type="scientific">Neisseria lactamica</name>
    <dbReference type="NCBI Taxonomy" id="486"/>
    <lineage>
        <taxon>Bacteria</taxon>
        <taxon>Pseudomonadati</taxon>
        <taxon>Pseudomonadota</taxon>
        <taxon>Betaproteobacteria</taxon>
        <taxon>Neisseriales</taxon>
        <taxon>Neisseriaceae</taxon>
        <taxon>Neisseria</taxon>
    </lineage>
</organism>
<dbReference type="InterPro" id="IPR014548">
    <property type="entry name" value="Ac_Trasf"/>
</dbReference>